<comment type="caution">
    <text evidence="1">The sequence shown here is derived from an EMBL/GenBank/DDBJ whole genome shotgun (WGS) entry which is preliminary data.</text>
</comment>
<dbReference type="Proteomes" id="UP001152888">
    <property type="component" value="Unassembled WGS sequence"/>
</dbReference>
<dbReference type="AlphaFoldDB" id="A0A9P0PE51"/>
<sequence length="17" mass="1992">MKCQSILTHHKYSSSQN</sequence>
<evidence type="ECO:0000313" key="2">
    <source>
        <dbReference type="Proteomes" id="UP001152888"/>
    </source>
</evidence>
<name>A0A9P0PE51_ACAOB</name>
<dbReference type="EMBL" id="CAKOFQ010006881">
    <property type="protein sequence ID" value="CAH1979554.1"/>
    <property type="molecule type" value="Genomic_DNA"/>
</dbReference>
<accession>A0A9P0PE51</accession>
<keyword evidence="2" id="KW-1185">Reference proteome</keyword>
<protein>
    <submittedName>
        <fullName evidence="1">Uncharacterized protein</fullName>
    </submittedName>
</protein>
<reference evidence="1" key="1">
    <citation type="submission" date="2022-03" db="EMBL/GenBank/DDBJ databases">
        <authorList>
            <person name="Sayadi A."/>
        </authorList>
    </citation>
    <scope>NUCLEOTIDE SEQUENCE</scope>
</reference>
<organism evidence="1 2">
    <name type="scientific">Acanthoscelides obtectus</name>
    <name type="common">Bean weevil</name>
    <name type="synonym">Bruchus obtectus</name>
    <dbReference type="NCBI Taxonomy" id="200917"/>
    <lineage>
        <taxon>Eukaryota</taxon>
        <taxon>Metazoa</taxon>
        <taxon>Ecdysozoa</taxon>
        <taxon>Arthropoda</taxon>
        <taxon>Hexapoda</taxon>
        <taxon>Insecta</taxon>
        <taxon>Pterygota</taxon>
        <taxon>Neoptera</taxon>
        <taxon>Endopterygota</taxon>
        <taxon>Coleoptera</taxon>
        <taxon>Polyphaga</taxon>
        <taxon>Cucujiformia</taxon>
        <taxon>Chrysomeloidea</taxon>
        <taxon>Chrysomelidae</taxon>
        <taxon>Bruchinae</taxon>
        <taxon>Bruchini</taxon>
        <taxon>Acanthoscelides</taxon>
    </lineage>
</organism>
<evidence type="ECO:0000313" key="1">
    <source>
        <dbReference type="EMBL" id="CAH1979554.1"/>
    </source>
</evidence>
<proteinExistence type="predicted"/>
<gene>
    <name evidence="1" type="ORF">ACAOBT_LOCUS13502</name>
</gene>